<proteinExistence type="predicted"/>
<dbReference type="AlphaFoldDB" id="A9U7K6"/>
<sequence length="319" mass="34005">MKVRKSRLLYEFRERSGDYNVGGTTRAKLMTAYREKALRVAGALAGAPEGGLSPAHLREKSGVPNAAAILQNNYYGWHRRSGALCRHPGNGGIQFARSCGNGHAGARLTPQKDLAARRKFADRFADQIHPQQQLVTAGMGEIQPNPAASPPVRVAQRAGEKSGTLTQCAFQEGQTVQPIRQLEPDKHPPLRDDVAGILPSRPLQQPVHQLQAGVVFAVQHFDMLMNIECGGFQHVVQEALVKRAGLPIGQLLGGGQHIDQRPASGGPARQALPCAVLSSKGPPSDWRNSVRLPAASAASAQSVPAGVPESGHSGRCPPE</sequence>
<evidence type="ECO:0000256" key="1">
    <source>
        <dbReference type="SAM" id="MobiDB-lite"/>
    </source>
</evidence>
<protein>
    <submittedName>
        <fullName evidence="2">Predicted protein</fullName>
    </submittedName>
</protein>
<dbReference type="EMBL" id="DS546543">
    <property type="protein sequence ID" value="EDQ48347.1"/>
    <property type="molecule type" value="Genomic_DNA"/>
</dbReference>
<gene>
    <name evidence="2" type="ORF">PHYPADRAFT_103933</name>
</gene>
<organism>
    <name type="scientific">Physcomitrium patens</name>
    <name type="common">Spreading-leaved earth moss</name>
    <name type="synonym">Physcomitrella patens</name>
    <dbReference type="NCBI Taxonomy" id="3218"/>
    <lineage>
        <taxon>Eukaryota</taxon>
        <taxon>Viridiplantae</taxon>
        <taxon>Streptophyta</taxon>
        <taxon>Embryophyta</taxon>
        <taxon>Bryophyta</taxon>
        <taxon>Bryophytina</taxon>
        <taxon>Bryopsida</taxon>
        <taxon>Funariidae</taxon>
        <taxon>Funariales</taxon>
        <taxon>Funariaceae</taxon>
        <taxon>Physcomitrium</taxon>
    </lineage>
</organism>
<dbReference type="InterPro" id="IPR018679">
    <property type="entry name" value="DUF2161"/>
</dbReference>
<feature type="compositionally biased region" description="Low complexity" evidence="1">
    <location>
        <begin position="289"/>
        <end position="308"/>
    </location>
</feature>
<feature type="region of interest" description="Disordered" evidence="1">
    <location>
        <begin position="278"/>
        <end position="319"/>
    </location>
</feature>
<evidence type="ECO:0000313" key="2">
    <source>
        <dbReference type="EMBL" id="EDQ48347.1"/>
    </source>
</evidence>
<name>A9U7K6_PHYPA</name>
<accession>A9U7K6</accession>
<dbReference type="Pfam" id="PF09929">
    <property type="entry name" value="DUF2161"/>
    <property type="match status" value="1"/>
</dbReference>
<reference evidence="2" key="1">
    <citation type="journal article" date="2008" name="Science">
        <title>The Physcomitrella genome reveals evolutionary insights into the conquest of land by plants.</title>
        <authorList>
            <person name="Rensing S."/>
            <person name="Lang D."/>
            <person name="Zimmer A."/>
            <person name="Terry A."/>
            <person name="Salamov A."/>
            <person name="Shapiro H."/>
            <person name="Nishiyama T."/>
            <person name="Perroud P.-F."/>
            <person name="Lindquist E."/>
            <person name="Kamisugi Y."/>
            <person name="Tanahashi T."/>
            <person name="Sakakibara K."/>
            <person name="Fujita T."/>
            <person name="Oishi K."/>
            <person name="Shin-I T."/>
            <person name="Kuroki Y."/>
            <person name="Toyoda A."/>
            <person name="Suzuki Y."/>
            <person name="Hashimoto A."/>
            <person name="Yamaguchi K."/>
            <person name="Sugano A."/>
            <person name="Kohara Y."/>
            <person name="Fujiyama A."/>
            <person name="Anterola A."/>
            <person name="Aoki S."/>
            <person name="Ashton N."/>
            <person name="Barbazuk W.B."/>
            <person name="Barker E."/>
            <person name="Bennetzen J."/>
            <person name="Bezanilla M."/>
            <person name="Blankenship R."/>
            <person name="Cho S.H."/>
            <person name="Dutcher S."/>
            <person name="Estelle M."/>
            <person name="Fawcett J.A."/>
            <person name="Gundlach H."/>
            <person name="Hanada K."/>
            <person name="Heyl A."/>
            <person name="Hicks K.A."/>
            <person name="Hugh J."/>
            <person name="Lohr M."/>
            <person name="Mayer K."/>
            <person name="Melkozernov A."/>
            <person name="Murata T."/>
            <person name="Nelson D."/>
            <person name="Pils B."/>
            <person name="Prigge M."/>
            <person name="Reiss B."/>
            <person name="Renner T."/>
            <person name="Rombauts S."/>
            <person name="Rushton P."/>
            <person name="Sanderfoot A."/>
            <person name="Schween G."/>
            <person name="Shiu S.-H."/>
            <person name="Stueber K."/>
            <person name="Theodoulou F.L."/>
            <person name="Tu H."/>
            <person name="Van de Peer Y."/>
            <person name="Verrier P.J."/>
            <person name="Waters E."/>
            <person name="Wood A."/>
            <person name="Yang L."/>
            <person name="Cove D."/>
            <person name="Cuming A."/>
            <person name="Hasebe M."/>
            <person name="Lucas S."/>
            <person name="Mishler D.B."/>
            <person name="Reski R."/>
            <person name="Grigoriev I."/>
            <person name="Quatrano R.S."/>
            <person name="Boore J.L."/>
        </authorList>
    </citation>
    <scope>NUCLEOTIDE SEQUENCE [LARGE SCALE GENOMIC DNA]</scope>
</reference>